<name>A0ABW2I8Z9_9BURK</name>
<dbReference type="EMBL" id="JBHTBU010000001">
    <property type="protein sequence ID" value="MFC7287483.1"/>
    <property type="molecule type" value="Genomic_DNA"/>
</dbReference>
<evidence type="ECO:0000313" key="2">
    <source>
        <dbReference type="Proteomes" id="UP001596542"/>
    </source>
</evidence>
<reference evidence="2" key="1">
    <citation type="journal article" date="2019" name="Int. J. Syst. Evol. Microbiol.">
        <title>The Global Catalogue of Microorganisms (GCM) 10K type strain sequencing project: providing services to taxonomists for standard genome sequencing and annotation.</title>
        <authorList>
            <consortium name="The Broad Institute Genomics Platform"/>
            <consortium name="The Broad Institute Genome Sequencing Center for Infectious Disease"/>
            <person name="Wu L."/>
            <person name="Ma J."/>
        </authorList>
    </citation>
    <scope>NUCLEOTIDE SEQUENCE [LARGE SCALE GENOMIC DNA]</scope>
    <source>
        <strain evidence="2">KACC 12508</strain>
    </source>
</reference>
<sequence>MSITQYQASAVDQAIMESRREVYKGWKILVEISGASRYEDPAVCMYAPRIVVTEQLSIGFRELDVATEHCFLTPAQCLQGGMMIARDFIDRRR</sequence>
<proteinExistence type="predicted"/>
<accession>A0ABW2I8Z9</accession>
<gene>
    <name evidence="1" type="ORF">ACFQPC_05470</name>
</gene>
<keyword evidence="2" id="KW-1185">Reference proteome</keyword>
<evidence type="ECO:0000313" key="1">
    <source>
        <dbReference type="EMBL" id="MFC7287483.1"/>
    </source>
</evidence>
<organism evidence="1 2">
    <name type="scientific">Herminiimonas glaciei</name>
    <dbReference type="NCBI Taxonomy" id="523788"/>
    <lineage>
        <taxon>Bacteria</taxon>
        <taxon>Pseudomonadati</taxon>
        <taxon>Pseudomonadota</taxon>
        <taxon>Betaproteobacteria</taxon>
        <taxon>Burkholderiales</taxon>
        <taxon>Oxalobacteraceae</taxon>
        <taxon>Herminiimonas</taxon>
    </lineage>
</organism>
<protein>
    <submittedName>
        <fullName evidence="1">Uncharacterized protein</fullName>
    </submittedName>
</protein>
<dbReference type="Proteomes" id="UP001596542">
    <property type="component" value="Unassembled WGS sequence"/>
</dbReference>
<comment type="caution">
    <text evidence="1">The sequence shown here is derived from an EMBL/GenBank/DDBJ whole genome shotgun (WGS) entry which is preliminary data.</text>
</comment>
<dbReference type="RefSeq" id="WP_382270626.1">
    <property type="nucleotide sequence ID" value="NZ_JBHTBU010000001.1"/>
</dbReference>